<evidence type="ECO:0000256" key="1">
    <source>
        <dbReference type="ARBA" id="ARBA00004953"/>
    </source>
</evidence>
<dbReference type="AlphaFoldDB" id="A0A419SZB1"/>
<name>A0A419SZB1_9FIRM</name>
<evidence type="ECO:0000313" key="4">
    <source>
        <dbReference type="EMBL" id="RKD30603.1"/>
    </source>
</evidence>
<dbReference type="EMBL" id="MCIB01000034">
    <property type="protein sequence ID" value="RKD30603.1"/>
    <property type="molecule type" value="Genomic_DNA"/>
</dbReference>
<keyword evidence="3" id="KW-0560">Oxidoreductase</keyword>
<dbReference type="PANTHER" id="PTHR36925:SF1">
    <property type="entry name" value="COBALT-PRECORRIN-6A REDUCTASE"/>
    <property type="match status" value="1"/>
</dbReference>
<dbReference type="GO" id="GO:0009236">
    <property type="term" value="P:cobalamin biosynthetic process"/>
    <property type="evidence" value="ECO:0007669"/>
    <property type="project" value="UniProtKB-UniPathway"/>
</dbReference>
<gene>
    <name evidence="4" type="ORF">BET03_04495</name>
</gene>
<dbReference type="UniPathway" id="UPA00148"/>
<dbReference type="OrthoDB" id="9780707at2"/>
<dbReference type="GO" id="GO:0016994">
    <property type="term" value="F:precorrin-6A reductase activity"/>
    <property type="evidence" value="ECO:0007669"/>
    <property type="project" value="InterPro"/>
</dbReference>
<evidence type="ECO:0000256" key="2">
    <source>
        <dbReference type="ARBA" id="ARBA00022573"/>
    </source>
</evidence>
<dbReference type="RefSeq" id="WP_120170114.1">
    <property type="nucleotide sequence ID" value="NZ_MCIB01000034.1"/>
</dbReference>
<dbReference type="PANTHER" id="PTHR36925">
    <property type="entry name" value="COBALT-PRECORRIN-6A REDUCTASE"/>
    <property type="match status" value="1"/>
</dbReference>
<dbReference type="PROSITE" id="PS51014">
    <property type="entry name" value="COBK_CBIJ"/>
    <property type="match status" value="1"/>
</dbReference>
<comment type="pathway">
    <text evidence="1">Cofactor biosynthesis; adenosylcobalamin biosynthesis.</text>
</comment>
<dbReference type="Pfam" id="PF02571">
    <property type="entry name" value="CbiJ"/>
    <property type="match status" value="1"/>
</dbReference>
<reference evidence="4 5" key="1">
    <citation type="submission" date="2016-08" db="EMBL/GenBank/DDBJ databases">
        <title>Novel Firmicutes and Novel Genomes.</title>
        <authorList>
            <person name="Poppleton D.I."/>
            <person name="Gribaldo S."/>
        </authorList>
    </citation>
    <scope>NUCLEOTIDE SEQUENCE [LARGE SCALE GENOMIC DNA]</scope>
    <source>
        <strain evidence="4 5">CTT3</strain>
    </source>
</reference>
<keyword evidence="2" id="KW-0169">Cobalamin biosynthesis</keyword>
<comment type="caution">
    <text evidence="4">The sequence shown here is derived from an EMBL/GenBank/DDBJ whole genome shotgun (WGS) entry which is preliminary data.</text>
</comment>
<dbReference type="InterPro" id="IPR003723">
    <property type="entry name" value="Precorrin-6x_reduct"/>
</dbReference>
<organism evidence="4 5">
    <name type="scientific">Thermohalobacter berrensis</name>
    <dbReference type="NCBI Taxonomy" id="99594"/>
    <lineage>
        <taxon>Bacteria</taxon>
        <taxon>Bacillati</taxon>
        <taxon>Bacillota</taxon>
        <taxon>Tissierellia</taxon>
        <taxon>Tissierellales</taxon>
        <taxon>Thermohalobacteraceae</taxon>
        <taxon>Thermohalobacter</taxon>
    </lineage>
</organism>
<evidence type="ECO:0000313" key="5">
    <source>
        <dbReference type="Proteomes" id="UP000284177"/>
    </source>
</evidence>
<protein>
    <submittedName>
        <fullName evidence="4">Precorrin-6x reductase</fullName>
    </submittedName>
</protein>
<accession>A0A419SZB1</accession>
<evidence type="ECO:0000256" key="3">
    <source>
        <dbReference type="ARBA" id="ARBA00023002"/>
    </source>
</evidence>
<proteinExistence type="predicted"/>
<dbReference type="NCBIfam" id="TIGR00715">
    <property type="entry name" value="precor6x_red"/>
    <property type="match status" value="1"/>
</dbReference>
<keyword evidence="5" id="KW-1185">Reference proteome</keyword>
<dbReference type="Proteomes" id="UP000284177">
    <property type="component" value="Unassembled WGS sequence"/>
</dbReference>
<sequence>MILVLSGTKDGRIIIEKLIEKGYKVLATTATEYGGALIKEHHNLKIISKRLTENEMKHIIKEYGINCIIDATHPYAKEVSKNAINASKKTLVKYIRYERSKGEYEGVRNFKSFKEAADWLKNKQGNILLTIGSNNLEAFVNTVQKERLYIRLLPMSKIIKKCEDLGLLPKQILGMQGPFSKELNIAIYSFYNIKYLVTKDSGDIGGTKEKIESAKEMGIDILLIERPKIKYENAYNNIDKVIENI</sequence>